<proteinExistence type="predicted"/>
<sequence length="84" mass="9570">MVLSHYFGLHQRKSDISMRSTANLLITTFHSPFLQLRIICEMTKNIGAGYKKNALPGAGKTLHLCVALFLEFYALCLIFYWQSS</sequence>
<feature type="transmembrane region" description="Helical" evidence="1">
    <location>
        <begin position="61"/>
        <end position="81"/>
    </location>
</feature>
<accession>A0AAP9U5W5</accession>
<evidence type="ECO:0000313" key="2">
    <source>
        <dbReference type="EMBL" id="QMR40610.1"/>
    </source>
</evidence>
<keyword evidence="1" id="KW-0472">Membrane</keyword>
<evidence type="ECO:0000256" key="1">
    <source>
        <dbReference type="SAM" id="Phobius"/>
    </source>
</evidence>
<name>A0AAP9U5W5_KLEAE</name>
<dbReference type="EMBL" id="CP055904">
    <property type="protein sequence ID" value="QMR40610.1"/>
    <property type="molecule type" value="Genomic_DNA"/>
</dbReference>
<keyword evidence="1" id="KW-1133">Transmembrane helix</keyword>
<evidence type="ECO:0000313" key="3">
    <source>
        <dbReference type="Proteomes" id="UP000514462"/>
    </source>
</evidence>
<dbReference type="AlphaFoldDB" id="A0AAP9U5W5"/>
<dbReference type="Proteomes" id="UP000514462">
    <property type="component" value="Chromosome"/>
</dbReference>
<gene>
    <name evidence="2" type="ORF">HV331_14385</name>
</gene>
<keyword evidence="1" id="KW-0812">Transmembrane</keyword>
<dbReference type="RefSeq" id="WP_141238507.1">
    <property type="nucleotide sequence ID" value="NZ_CAXOCR010000101.1"/>
</dbReference>
<reference evidence="3" key="1">
    <citation type="submission" date="2020-06" db="EMBL/GenBank/DDBJ databases">
        <title>REHAB project genomes.</title>
        <authorList>
            <person name="Shaw L.P."/>
        </authorList>
    </citation>
    <scope>NUCLEOTIDE SEQUENCE [LARGE SCALE GENOMIC DNA]</scope>
    <source>
        <strain evidence="3">RHBSTW-00938</strain>
    </source>
</reference>
<protein>
    <submittedName>
        <fullName evidence="2">Uncharacterized protein</fullName>
    </submittedName>
</protein>
<organism evidence="2 3">
    <name type="scientific">Klebsiella aerogenes</name>
    <name type="common">Enterobacter aerogenes</name>
    <dbReference type="NCBI Taxonomy" id="548"/>
    <lineage>
        <taxon>Bacteria</taxon>
        <taxon>Pseudomonadati</taxon>
        <taxon>Pseudomonadota</taxon>
        <taxon>Gammaproteobacteria</taxon>
        <taxon>Enterobacterales</taxon>
        <taxon>Enterobacteriaceae</taxon>
        <taxon>Klebsiella/Raoultella group</taxon>
        <taxon>Klebsiella</taxon>
    </lineage>
</organism>